<organism evidence="8 9">
    <name type="scientific">Iris pallida</name>
    <name type="common">Sweet iris</name>
    <dbReference type="NCBI Taxonomy" id="29817"/>
    <lineage>
        <taxon>Eukaryota</taxon>
        <taxon>Viridiplantae</taxon>
        <taxon>Streptophyta</taxon>
        <taxon>Embryophyta</taxon>
        <taxon>Tracheophyta</taxon>
        <taxon>Spermatophyta</taxon>
        <taxon>Magnoliopsida</taxon>
        <taxon>Liliopsida</taxon>
        <taxon>Asparagales</taxon>
        <taxon>Iridaceae</taxon>
        <taxon>Iridoideae</taxon>
        <taxon>Irideae</taxon>
        <taxon>Iris</taxon>
    </lineage>
</organism>
<dbReference type="Proteomes" id="UP001140949">
    <property type="component" value="Unassembled WGS sequence"/>
</dbReference>
<dbReference type="PANTHER" id="PTHR22807">
    <property type="entry name" value="NOP2 YEAST -RELATED NOL1/NOP2/FMU SUN DOMAIN-CONTAINING"/>
    <property type="match status" value="1"/>
</dbReference>
<evidence type="ECO:0000256" key="6">
    <source>
        <dbReference type="SAM" id="MobiDB-lite"/>
    </source>
</evidence>
<gene>
    <name evidence="8" type="ORF">M6B38_201050</name>
</gene>
<dbReference type="Pfam" id="PF01189">
    <property type="entry name" value="Methyltr_RsmB-F"/>
    <property type="match status" value="1"/>
</dbReference>
<dbReference type="SUPFAM" id="SSF53335">
    <property type="entry name" value="S-adenosyl-L-methionine-dependent methyltransferases"/>
    <property type="match status" value="1"/>
</dbReference>
<evidence type="ECO:0000256" key="2">
    <source>
        <dbReference type="ARBA" id="ARBA00022679"/>
    </source>
</evidence>
<evidence type="ECO:0000313" key="8">
    <source>
        <dbReference type="EMBL" id="KAJ6800558.1"/>
    </source>
</evidence>
<keyword evidence="9" id="KW-1185">Reference proteome</keyword>
<dbReference type="GO" id="GO:0009383">
    <property type="term" value="F:rRNA (cytosine-C5-)-methyltransferase activity"/>
    <property type="evidence" value="ECO:0007669"/>
    <property type="project" value="TreeGrafter"/>
</dbReference>
<proteinExistence type="inferred from homology"/>
<evidence type="ECO:0000259" key="7">
    <source>
        <dbReference type="PROSITE" id="PS51686"/>
    </source>
</evidence>
<dbReference type="InterPro" id="IPR049560">
    <property type="entry name" value="MeTrfase_RsmB-F_NOP2_cat"/>
</dbReference>
<keyword evidence="2 5" id="KW-0808">Transferase</keyword>
<evidence type="ECO:0000256" key="4">
    <source>
        <dbReference type="ARBA" id="ARBA00022884"/>
    </source>
</evidence>
<reference evidence="8" key="2">
    <citation type="submission" date="2023-04" db="EMBL/GenBank/DDBJ databases">
        <authorList>
            <person name="Bruccoleri R.E."/>
            <person name="Oakeley E.J."/>
            <person name="Faust A.-M."/>
            <person name="Dessus-Babus S."/>
            <person name="Altorfer M."/>
            <person name="Burckhardt D."/>
            <person name="Oertli M."/>
            <person name="Naumann U."/>
            <person name="Petersen F."/>
            <person name="Wong J."/>
        </authorList>
    </citation>
    <scope>NUCLEOTIDE SEQUENCE</scope>
    <source>
        <strain evidence="8">GSM-AAB239-AS_SAM_17_03QT</strain>
        <tissue evidence="8">Leaf</tissue>
    </source>
</reference>
<dbReference type="PANTHER" id="PTHR22807:SF30">
    <property type="entry name" value="28S RRNA (CYTOSINE(4447)-C(5))-METHYLTRANSFERASE-RELATED"/>
    <property type="match status" value="1"/>
</dbReference>
<accession>A0AAX6E950</accession>
<dbReference type="Gene3D" id="3.40.50.150">
    <property type="entry name" value="Vaccinia Virus protein VP39"/>
    <property type="match status" value="1"/>
</dbReference>
<evidence type="ECO:0000256" key="1">
    <source>
        <dbReference type="ARBA" id="ARBA00022603"/>
    </source>
</evidence>
<comment type="caution">
    <text evidence="5">Lacks conserved residue(s) required for the propagation of feature annotation.</text>
</comment>
<feature type="region of interest" description="Disordered" evidence="6">
    <location>
        <begin position="89"/>
        <end position="229"/>
    </location>
</feature>
<dbReference type="PRINTS" id="PR02008">
    <property type="entry name" value="RCMTFAMILY"/>
</dbReference>
<feature type="compositionally biased region" description="Polar residues" evidence="6">
    <location>
        <begin position="144"/>
        <end position="169"/>
    </location>
</feature>
<keyword evidence="3 5" id="KW-0949">S-adenosyl-L-methionine</keyword>
<evidence type="ECO:0000256" key="3">
    <source>
        <dbReference type="ARBA" id="ARBA00022691"/>
    </source>
</evidence>
<comment type="caution">
    <text evidence="8">The sequence shown here is derived from an EMBL/GenBank/DDBJ whole genome shotgun (WGS) entry which is preliminary data.</text>
</comment>
<dbReference type="GO" id="GO:0000470">
    <property type="term" value="P:maturation of LSU-rRNA"/>
    <property type="evidence" value="ECO:0007669"/>
    <property type="project" value="TreeGrafter"/>
</dbReference>
<dbReference type="InterPro" id="IPR029063">
    <property type="entry name" value="SAM-dependent_MTases_sf"/>
</dbReference>
<sequence>MVDANSKLGGYIVYSTCSMMIPENEVVIDYALKKRDVKLVPCGLDFGRPGFIRFREHRFHPSLEKTRRFYPHVNNMDGFFVAKLKKMSNTKQVKPETSKPTEEEEEVIDGSKDVNVNIPNDEPSKVEVQKKGVKKKNNGLKSGTQNNGKSKLSGETSQQPSENVKQTTFIEDGKGPNVKTHKLKDRKKGEGAKKKKGFISGSDTSEKAVATSTARGKQKRKFPSREEIS</sequence>
<dbReference type="InterPro" id="IPR023267">
    <property type="entry name" value="RCMT"/>
</dbReference>
<dbReference type="InterPro" id="IPR001678">
    <property type="entry name" value="MeTrfase_RsmB-F_NOP2_dom"/>
</dbReference>
<dbReference type="EMBL" id="JANAVB010038619">
    <property type="protein sequence ID" value="KAJ6800558.1"/>
    <property type="molecule type" value="Genomic_DNA"/>
</dbReference>
<evidence type="ECO:0000313" key="9">
    <source>
        <dbReference type="Proteomes" id="UP001140949"/>
    </source>
</evidence>
<name>A0AAX6E950_IRIPA</name>
<evidence type="ECO:0000256" key="5">
    <source>
        <dbReference type="PROSITE-ProRule" id="PRU01023"/>
    </source>
</evidence>
<keyword evidence="1 5" id="KW-0489">Methyltransferase</keyword>
<feature type="domain" description="SAM-dependent MTase RsmB/NOP-type" evidence="7">
    <location>
        <begin position="1"/>
        <end position="87"/>
    </location>
</feature>
<dbReference type="AlphaFoldDB" id="A0AAX6E950"/>
<dbReference type="GO" id="GO:0005730">
    <property type="term" value="C:nucleolus"/>
    <property type="evidence" value="ECO:0007669"/>
    <property type="project" value="TreeGrafter"/>
</dbReference>
<reference evidence="8" key="1">
    <citation type="journal article" date="2023" name="GigaByte">
        <title>Genome assembly of the bearded iris, Iris pallida Lam.</title>
        <authorList>
            <person name="Bruccoleri R.E."/>
            <person name="Oakeley E.J."/>
            <person name="Faust A.M.E."/>
            <person name="Altorfer M."/>
            <person name="Dessus-Babus S."/>
            <person name="Burckhardt D."/>
            <person name="Oertli M."/>
            <person name="Naumann U."/>
            <person name="Petersen F."/>
            <person name="Wong J."/>
        </authorList>
    </citation>
    <scope>NUCLEOTIDE SEQUENCE</scope>
    <source>
        <strain evidence="8">GSM-AAB239-AS_SAM_17_03QT</strain>
    </source>
</reference>
<protein>
    <submittedName>
        <fullName evidence="8">28S rRNA (Cytosine(4447)-C(5))-methyltransferase isoform X2</fullName>
    </submittedName>
</protein>
<keyword evidence="4 5" id="KW-0694">RNA-binding</keyword>
<dbReference type="PROSITE" id="PS51686">
    <property type="entry name" value="SAM_MT_RSMB_NOP"/>
    <property type="match status" value="1"/>
</dbReference>
<feature type="active site" description="Nucleophile" evidence="5">
    <location>
        <position position="17"/>
    </location>
</feature>
<dbReference type="GO" id="GO:0070475">
    <property type="term" value="P:rRNA base methylation"/>
    <property type="evidence" value="ECO:0007669"/>
    <property type="project" value="TreeGrafter"/>
</dbReference>
<comment type="similarity">
    <text evidence="5">Belongs to the class I-like SAM-binding methyltransferase superfamily. RsmB/NOP family.</text>
</comment>
<dbReference type="GO" id="GO:0003723">
    <property type="term" value="F:RNA binding"/>
    <property type="evidence" value="ECO:0007669"/>
    <property type="project" value="UniProtKB-UniRule"/>
</dbReference>